<sequence>MLLYSIRCLICFVILVLLPTNLLFCHPPEGGGGETTATTASTSTSSAGVPPAACACTTCSSASLRTLTFEEAQESGQGTASAVVRPNNTVSHDGAGCTLLTPNCNGTHFALTIHILLPNGAIAYGNYVPGAITLECNSQGKWVVPPNARNAGNEVDAEGCVLNIGPG</sequence>
<feature type="chain" id="PRO_5044724277" description="C6 domain-containing protein" evidence="1">
    <location>
        <begin position="26"/>
        <end position="167"/>
    </location>
</feature>
<evidence type="ECO:0000313" key="3">
    <source>
        <dbReference type="EMBL" id="KAL3114396.1"/>
    </source>
</evidence>
<keyword evidence="1" id="KW-0732">Signal</keyword>
<evidence type="ECO:0008006" key="5">
    <source>
        <dbReference type="Google" id="ProtNLM"/>
    </source>
</evidence>
<dbReference type="Proteomes" id="UP001620626">
    <property type="component" value="Unassembled WGS sequence"/>
</dbReference>
<gene>
    <name evidence="2" type="ORF">niasHT_017259</name>
    <name evidence="3" type="ORF">niasHT_017260</name>
</gene>
<dbReference type="AlphaFoldDB" id="A0ABD2LGQ3"/>
<evidence type="ECO:0000256" key="1">
    <source>
        <dbReference type="SAM" id="SignalP"/>
    </source>
</evidence>
<reference evidence="2 4" key="1">
    <citation type="submission" date="2024-10" db="EMBL/GenBank/DDBJ databases">
        <authorList>
            <person name="Kim D."/>
        </authorList>
    </citation>
    <scope>NUCLEOTIDE SEQUENCE [LARGE SCALE GENOMIC DNA]</scope>
    <source>
        <strain evidence="2">BH-2024</strain>
    </source>
</reference>
<accession>A0ABD2LGQ3</accession>
<dbReference type="EMBL" id="JBICBT010000417">
    <property type="protein sequence ID" value="KAL3114396.1"/>
    <property type="molecule type" value="Genomic_DNA"/>
</dbReference>
<keyword evidence="4" id="KW-1185">Reference proteome</keyword>
<protein>
    <recommendedName>
        <fullName evidence="5">C6 domain-containing protein</fullName>
    </recommendedName>
</protein>
<evidence type="ECO:0000313" key="2">
    <source>
        <dbReference type="EMBL" id="KAL3114395.1"/>
    </source>
</evidence>
<dbReference type="EMBL" id="JBICBT010000417">
    <property type="protein sequence ID" value="KAL3114395.1"/>
    <property type="molecule type" value="Genomic_DNA"/>
</dbReference>
<feature type="signal peptide" evidence="1">
    <location>
        <begin position="1"/>
        <end position="25"/>
    </location>
</feature>
<name>A0ABD2LGQ3_9BILA</name>
<evidence type="ECO:0000313" key="4">
    <source>
        <dbReference type="Proteomes" id="UP001620626"/>
    </source>
</evidence>
<proteinExistence type="predicted"/>
<organism evidence="2 4">
    <name type="scientific">Heterodera trifolii</name>
    <dbReference type="NCBI Taxonomy" id="157864"/>
    <lineage>
        <taxon>Eukaryota</taxon>
        <taxon>Metazoa</taxon>
        <taxon>Ecdysozoa</taxon>
        <taxon>Nematoda</taxon>
        <taxon>Chromadorea</taxon>
        <taxon>Rhabditida</taxon>
        <taxon>Tylenchina</taxon>
        <taxon>Tylenchomorpha</taxon>
        <taxon>Tylenchoidea</taxon>
        <taxon>Heteroderidae</taxon>
        <taxon>Heteroderinae</taxon>
        <taxon>Heterodera</taxon>
    </lineage>
</organism>
<comment type="caution">
    <text evidence="2">The sequence shown here is derived from an EMBL/GenBank/DDBJ whole genome shotgun (WGS) entry which is preliminary data.</text>
</comment>